<dbReference type="PANTHER" id="PTHR33360">
    <property type="entry name" value="TRANSPOSASE FOR INSERTION SEQUENCE ELEMENT IS200"/>
    <property type="match status" value="1"/>
</dbReference>
<sequence>MSTYTQLVYHIVFSTKNREPTMIKDQKKRLFGFIHQLLTNKKCHLYRINGVEDHLHILTHIHPTIAIATLIKDIKLACDDFIDREAIFPKFKGWQDGYGAFSESIKAKDGLIEYIKNQETHHRKVTFLDEYKALLEEHEIEFDPKYLL</sequence>
<dbReference type="Pfam" id="PF01797">
    <property type="entry name" value="Y1_Tnp"/>
    <property type="match status" value="1"/>
</dbReference>
<dbReference type="OrthoDB" id="9797997at2"/>
<keyword evidence="3" id="KW-1185">Reference proteome</keyword>
<dbReference type="SUPFAM" id="SSF143422">
    <property type="entry name" value="Transposase IS200-like"/>
    <property type="match status" value="1"/>
</dbReference>
<dbReference type="AlphaFoldDB" id="A0A2W7QKA4"/>
<comment type="caution">
    <text evidence="2">The sequence shown here is derived from an EMBL/GenBank/DDBJ whole genome shotgun (WGS) entry which is preliminary data.</text>
</comment>
<dbReference type="NCBIfam" id="NF033573">
    <property type="entry name" value="transpos_IS200"/>
    <property type="match status" value="1"/>
</dbReference>
<dbReference type="RefSeq" id="WP_111322009.1">
    <property type="nucleotide sequence ID" value="NZ_QKZT01000019.1"/>
</dbReference>
<reference evidence="2 3" key="1">
    <citation type="submission" date="2018-06" db="EMBL/GenBank/DDBJ databases">
        <title>Genomic Encyclopedia of Archaeal and Bacterial Type Strains, Phase II (KMG-II): from individual species to whole genera.</title>
        <authorList>
            <person name="Goeker M."/>
        </authorList>
    </citation>
    <scope>NUCLEOTIDE SEQUENCE [LARGE SCALE GENOMIC DNA]</scope>
    <source>
        <strain evidence="2 3">DSM 19830</strain>
    </source>
</reference>
<dbReference type="GO" id="GO:0006313">
    <property type="term" value="P:DNA transposition"/>
    <property type="evidence" value="ECO:0007669"/>
    <property type="project" value="InterPro"/>
</dbReference>
<dbReference type="GO" id="GO:0004803">
    <property type="term" value="F:transposase activity"/>
    <property type="evidence" value="ECO:0007669"/>
    <property type="project" value="InterPro"/>
</dbReference>
<organism evidence="2 3">
    <name type="scientific">Algoriphagus chordae</name>
    <dbReference type="NCBI Taxonomy" id="237019"/>
    <lineage>
        <taxon>Bacteria</taxon>
        <taxon>Pseudomonadati</taxon>
        <taxon>Bacteroidota</taxon>
        <taxon>Cytophagia</taxon>
        <taxon>Cytophagales</taxon>
        <taxon>Cyclobacteriaceae</taxon>
        <taxon>Algoriphagus</taxon>
    </lineage>
</organism>
<protein>
    <submittedName>
        <fullName evidence="2">REP element-mobilizing transposase RayT</fullName>
    </submittedName>
</protein>
<accession>A0A2W7QKA4</accession>
<feature type="domain" description="Transposase IS200-like" evidence="1">
    <location>
        <begin position="4"/>
        <end position="118"/>
    </location>
</feature>
<name>A0A2W7QKA4_9BACT</name>
<gene>
    <name evidence="2" type="ORF">LV85_03611</name>
</gene>
<dbReference type="InterPro" id="IPR002686">
    <property type="entry name" value="Transposase_17"/>
</dbReference>
<dbReference type="EMBL" id="QKZT01000019">
    <property type="protein sequence ID" value="PZX48541.1"/>
    <property type="molecule type" value="Genomic_DNA"/>
</dbReference>
<dbReference type="PANTHER" id="PTHR33360:SF2">
    <property type="entry name" value="TRANSPOSASE FOR INSERTION SEQUENCE ELEMENT IS200"/>
    <property type="match status" value="1"/>
</dbReference>
<evidence type="ECO:0000259" key="1">
    <source>
        <dbReference type="SMART" id="SM01321"/>
    </source>
</evidence>
<dbReference type="SMART" id="SM01321">
    <property type="entry name" value="Y1_Tnp"/>
    <property type="match status" value="1"/>
</dbReference>
<evidence type="ECO:0000313" key="2">
    <source>
        <dbReference type="EMBL" id="PZX48541.1"/>
    </source>
</evidence>
<dbReference type="Gene3D" id="3.30.70.1290">
    <property type="entry name" value="Transposase IS200-like"/>
    <property type="match status" value="1"/>
</dbReference>
<dbReference type="InterPro" id="IPR036515">
    <property type="entry name" value="Transposase_17_sf"/>
</dbReference>
<proteinExistence type="predicted"/>
<evidence type="ECO:0000313" key="3">
    <source>
        <dbReference type="Proteomes" id="UP000248882"/>
    </source>
</evidence>
<dbReference type="Proteomes" id="UP000248882">
    <property type="component" value="Unassembled WGS sequence"/>
</dbReference>
<dbReference type="GO" id="GO:0003677">
    <property type="term" value="F:DNA binding"/>
    <property type="evidence" value="ECO:0007669"/>
    <property type="project" value="InterPro"/>
</dbReference>